<dbReference type="AlphaFoldDB" id="A0A1H2VGZ9"/>
<dbReference type="PANTHER" id="PTHR36505:SF1">
    <property type="entry name" value="BLR1072 PROTEIN"/>
    <property type="match status" value="1"/>
</dbReference>
<dbReference type="InterPro" id="IPR027275">
    <property type="entry name" value="PRC-brl_dom"/>
</dbReference>
<reference evidence="2 3" key="1">
    <citation type="submission" date="2016-10" db="EMBL/GenBank/DDBJ databases">
        <authorList>
            <person name="de Groot N.N."/>
        </authorList>
    </citation>
    <scope>NUCLEOTIDE SEQUENCE [LARGE SCALE GENOMIC DNA]</scope>
    <source>
        <strain evidence="2 3">CGMCC 1.8894</strain>
    </source>
</reference>
<gene>
    <name evidence="2" type="ORF">SAMN04488238_10368</name>
</gene>
<dbReference type="Gene3D" id="2.30.30.240">
    <property type="entry name" value="PRC-barrel domain"/>
    <property type="match status" value="1"/>
</dbReference>
<protein>
    <submittedName>
        <fullName evidence="2">PRC-barrel domain-containing protein</fullName>
    </submittedName>
</protein>
<dbReference type="SUPFAM" id="SSF50346">
    <property type="entry name" value="PRC-barrel domain"/>
    <property type="match status" value="1"/>
</dbReference>
<dbReference type="RefSeq" id="WP_092886433.1">
    <property type="nucleotide sequence ID" value="NZ_CP061498.1"/>
</dbReference>
<name>A0A1H2VGZ9_9RHOB</name>
<dbReference type="STRING" id="564137.SAMN04488238_10368"/>
<dbReference type="InterPro" id="IPR011033">
    <property type="entry name" value="PRC_barrel-like_sf"/>
</dbReference>
<dbReference type="Pfam" id="PF05239">
    <property type="entry name" value="PRC"/>
    <property type="match status" value="1"/>
</dbReference>
<dbReference type="PANTHER" id="PTHR36505">
    <property type="entry name" value="BLR1072 PROTEIN"/>
    <property type="match status" value="1"/>
</dbReference>
<evidence type="ECO:0000259" key="1">
    <source>
        <dbReference type="Pfam" id="PF05239"/>
    </source>
</evidence>
<sequence>MTDNTHNEARIVTENPGALNESGRLIASDRVEGTKVYNPEGEHVGSIQNFMVDKLNGKVSYAVMSFGGFLGIGERYHPLPWDALTFDPELGGYRVSVTRAQLEDAPSFAQDEDPWVDPEYGRNVYAFYGMPFYS</sequence>
<evidence type="ECO:0000313" key="3">
    <source>
        <dbReference type="Proteomes" id="UP000198539"/>
    </source>
</evidence>
<evidence type="ECO:0000313" key="2">
    <source>
        <dbReference type="EMBL" id="SDW67646.1"/>
    </source>
</evidence>
<organism evidence="2 3">
    <name type="scientific">Roseicitreum antarcticum</name>
    <dbReference type="NCBI Taxonomy" id="564137"/>
    <lineage>
        <taxon>Bacteria</taxon>
        <taxon>Pseudomonadati</taxon>
        <taxon>Pseudomonadota</taxon>
        <taxon>Alphaproteobacteria</taxon>
        <taxon>Rhodobacterales</taxon>
        <taxon>Paracoccaceae</taxon>
        <taxon>Roseicitreum</taxon>
    </lineage>
</organism>
<feature type="domain" description="PRC-barrel" evidence="1">
    <location>
        <begin position="27"/>
        <end position="99"/>
    </location>
</feature>
<dbReference type="Proteomes" id="UP000198539">
    <property type="component" value="Unassembled WGS sequence"/>
</dbReference>
<proteinExistence type="predicted"/>
<dbReference type="EMBL" id="FNOM01000003">
    <property type="protein sequence ID" value="SDW67646.1"/>
    <property type="molecule type" value="Genomic_DNA"/>
</dbReference>
<keyword evidence="3" id="KW-1185">Reference proteome</keyword>
<dbReference type="OrthoDB" id="7274881at2"/>
<accession>A0A1H2VGZ9</accession>